<protein>
    <submittedName>
        <fullName evidence="2">Uncharacterized protein</fullName>
    </submittedName>
</protein>
<dbReference type="Proteomes" id="UP001280581">
    <property type="component" value="Unassembled WGS sequence"/>
</dbReference>
<reference evidence="2 3" key="1">
    <citation type="submission" date="2021-02" db="EMBL/GenBank/DDBJ databases">
        <title>Genome assembly of Pseudopithomyces chartarum.</title>
        <authorList>
            <person name="Jauregui R."/>
            <person name="Singh J."/>
            <person name="Voisey C."/>
        </authorList>
    </citation>
    <scope>NUCLEOTIDE SEQUENCE [LARGE SCALE GENOMIC DNA]</scope>
    <source>
        <strain evidence="2 3">AGR01</strain>
    </source>
</reference>
<evidence type="ECO:0000256" key="1">
    <source>
        <dbReference type="SAM" id="MobiDB-lite"/>
    </source>
</evidence>
<proteinExistence type="predicted"/>
<comment type="caution">
    <text evidence="2">The sequence shown here is derived from an EMBL/GenBank/DDBJ whole genome shotgun (WGS) entry which is preliminary data.</text>
</comment>
<dbReference type="EMBL" id="WVTA01000005">
    <property type="protein sequence ID" value="KAK3209604.1"/>
    <property type="molecule type" value="Genomic_DNA"/>
</dbReference>
<evidence type="ECO:0000313" key="3">
    <source>
        <dbReference type="Proteomes" id="UP001280581"/>
    </source>
</evidence>
<gene>
    <name evidence="2" type="ORF">GRF29_44g133933</name>
</gene>
<evidence type="ECO:0000313" key="2">
    <source>
        <dbReference type="EMBL" id="KAK3209604.1"/>
    </source>
</evidence>
<sequence>MRCILSKAKDRLFEAHLRFQKLGGLSAPADDRSHEQAGIEPSCGVWSTDNDRVCPVCFSKALQELTEERESKLGCALVDKSKAWWDKSGKLVTDEGPSSHRSISPEHLSRHRGKKPIKEKYQQLGPSLMVAIISQCRIDLRMQKEAQHEPSEAEKAERAFRRKHNCWDLKVDPITWNEPQPFTKMRPVPVQRPRRRHFSPTPTKLSQVVSVDDFEVSKETLRREEEEHMQRAERRARKEVGCLFLVGKSEQELALEVGVDFFFEYRDAVRPNSGPSDTLPLLSDHHGMTDADAVPGDNHEIPDLTDGGEDVDMADGIQALDEELYNEFLNLDFSSEDSEDNALEGMEDVTMTGGCGS</sequence>
<organism evidence="2 3">
    <name type="scientific">Pseudopithomyces chartarum</name>
    <dbReference type="NCBI Taxonomy" id="1892770"/>
    <lineage>
        <taxon>Eukaryota</taxon>
        <taxon>Fungi</taxon>
        <taxon>Dikarya</taxon>
        <taxon>Ascomycota</taxon>
        <taxon>Pezizomycotina</taxon>
        <taxon>Dothideomycetes</taxon>
        <taxon>Pleosporomycetidae</taxon>
        <taxon>Pleosporales</taxon>
        <taxon>Massarineae</taxon>
        <taxon>Didymosphaeriaceae</taxon>
        <taxon>Pseudopithomyces</taxon>
    </lineage>
</organism>
<dbReference type="AlphaFoldDB" id="A0AAN6M202"/>
<accession>A0AAN6M202</accession>
<feature type="region of interest" description="Disordered" evidence="1">
    <location>
        <begin position="178"/>
        <end position="201"/>
    </location>
</feature>
<keyword evidence="3" id="KW-1185">Reference proteome</keyword>
<feature type="region of interest" description="Disordered" evidence="1">
    <location>
        <begin position="94"/>
        <end position="114"/>
    </location>
</feature>
<name>A0AAN6M202_9PLEO</name>